<accession>A0A835P689</accession>
<dbReference type="EMBL" id="JADCNL010000576">
    <property type="protein sequence ID" value="KAG0446459.1"/>
    <property type="molecule type" value="Genomic_DNA"/>
</dbReference>
<evidence type="ECO:0000313" key="3">
    <source>
        <dbReference type="Proteomes" id="UP000636800"/>
    </source>
</evidence>
<gene>
    <name evidence="2" type="ORF">HPP92_028826</name>
    <name evidence="1" type="ORF">HPP92_028837</name>
</gene>
<dbReference type="EMBL" id="JADCNM010000577">
    <property type="protein sequence ID" value="KAG0446445.1"/>
    <property type="molecule type" value="Genomic_DNA"/>
</dbReference>
<proteinExistence type="predicted"/>
<comment type="caution">
    <text evidence="2">The sequence shown here is derived from an EMBL/GenBank/DDBJ whole genome shotgun (WGS) entry which is preliminary data.</text>
</comment>
<reference evidence="3 4" key="1">
    <citation type="journal article" date="2020" name="Nat. Food">
        <title>A phased Vanilla planifolia genome enables genetic improvement of flavour and production.</title>
        <authorList>
            <person name="Hasing T."/>
            <person name="Tang H."/>
            <person name="Brym M."/>
            <person name="Khazi F."/>
            <person name="Huang T."/>
            <person name="Chambers A.H."/>
        </authorList>
    </citation>
    <scope>NUCLEOTIDE SEQUENCE [LARGE SCALE GENOMIC DNA]</scope>
    <source>
        <tissue evidence="2">Leaf</tissue>
    </source>
</reference>
<dbReference type="Proteomes" id="UP000639772">
    <property type="component" value="Unassembled WGS sequence"/>
</dbReference>
<evidence type="ECO:0000313" key="4">
    <source>
        <dbReference type="Proteomes" id="UP000639772"/>
    </source>
</evidence>
<evidence type="ECO:0000313" key="2">
    <source>
        <dbReference type="EMBL" id="KAG0446459.1"/>
    </source>
</evidence>
<keyword evidence="3" id="KW-1185">Reference proteome</keyword>
<sequence length="127" mass="14502">MKTKPPKSIGREAIMEWLREKTRTTWLNNIKKEKRVCSEWVSCTGRRKYEEQDEENIACKCSIEKLERDISMEISRSLKSPQSASPLRYPVARLDPSLSLPKRHSLCLTVKILEQLGGINALPGTGC</sequence>
<dbReference type="AlphaFoldDB" id="A0A835P689"/>
<dbReference type="Proteomes" id="UP000636800">
    <property type="component" value="Unassembled WGS sequence"/>
</dbReference>
<protein>
    <submittedName>
        <fullName evidence="2">Uncharacterized protein</fullName>
    </submittedName>
</protein>
<evidence type="ECO:0000313" key="1">
    <source>
        <dbReference type="EMBL" id="KAG0446445.1"/>
    </source>
</evidence>
<name>A0A835P689_VANPL</name>
<organism evidence="2 3">
    <name type="scientific">Vanilla planifolia</name>
    <name type="common">Vanilla</name>
    <dbReference type="NCBI Taxonomy" id="51239"/>
    <lineage>
        <taxon>Eukaryota</taxon>
        <taxon>Viridiplantae</taxon>
        <taxon>Streptophyta</taxon>
        <taxon>Embryophyta</taxon>
        <taxon>Tracheophyta</taxon>
        <taxon>Spermatophyta</taxon>
        <taxon>Magnoliopsida</taxon>
        <taxon>Liliopsida</taxon>
        <taxon>Asparagales</taxon>
        <taxon>Orchidaceae</taxon>
        <taxon>Vanilloideae</taxon>
        <taxon>Vanilleae</taxon>
        <taxon>Vanilla</taxon>
    </lineage>
</organism>